<sequence length="149" mass="16797">MKKIFLLVAFTFLMVLLSSCSKDEDKNQFLHGTYKMVIIQTGDVADFELTVGIGGGNGLNNGIFDEQGNDLGMNYRLNNEEKQRSSYSYHTAGDGIMMIFTQVATCDDLSKAMTTKVEVYFDEKLIDKKERTFKGTDSSPFQVNWSQTK</sequence>
<dbReference type="Pfam" id="PF14466">
    <property type="entry name" value="PLCC"/>
    <property type="match status" value="1"/>
</dbReference>
<dbReference type="AlphaFoldDB" id="A0AAP9IZ62"/>
<dbReference type="InterPro" id="IPR025219">
    <property type="entry name" value="PLCC"/>
</dbReference>
<feature type="signal peptide" evidence="1">
    <location>
        <begin position="1"/>
        <end position="21"/>
    </location>
</feature>
<dbReference type="Proteomes" id="UP000318823">
    <property type="component" value="Plasmid unnamed1"/>
</dbReference>
<accession>A0AAP9IZ62</accession>
<geneLocation type="plasmid" evidence="2 3">
    <name>unnamed1</name>
</geneLocation>
<dbReference type="RefSeq" id="WP_143255162.1">
    <property type="nucleotide sequence ID" value="NZ_CP041396.1"/>
</dbReference>
<evidence type="ECO:0000313" key="3">
    <source>
        <dbReference type="Proteomes" id="UP000318823"/>
    </source>
</evidence>
<proteinExistence type="predicted"/>
<keyword evidence="1" id="KW-0732">Signal</keyword>
<evidence type="ECO:0000313" key="2">
    <source>
        <dbReference type="EMBL" id="QDM12824.1"/>
    </source>
</evidence>
<dbReference type="Gene3D" id="2.60.60.60">
    <property type="match status" value="1"/>
</dbReference>
<feature type="chain" id="PRO_5042918748" description="Lipocalin-like domain-containing protein" evidence="1">
    <location>
        <begin position="22"/>
        <end position="149"/>
    </location>
</feature>
<protein>
    <recommendedName>
        <fullName evidence="4">Lipocalin-like domain-containing protein</fullName>
    </recommendedName>
</protein>
<evidence type="ECO:0000256" key="1">
    <source>
        <dbReference type="SAM" id="SignalP"/>
    </source>
</evidence>
<gene>
    <name evidence="2" type="ORF">DYI28_29450</name>
</gene>
<name>A0AAP9IZ62_BACOV</name>
<reference evidence="3" key="1">
    <citation type="journal article" date="2018" name="J. Anim. Genet.">
        <title>Acquired interbacterial defense systems protect against interspecies antagonism in the human gut microbiome.</title>
        <authorList>
            <person name="Ross B.D."/>
            <person name="Verster A.J."/>
            <person name="Radey M.C."/>
            <person name="Schmidtke D.T."/>
            <person name="Pope C.E."/>
            <person name="Hoffman L.R."/>
            <person name="Hajjar A."/>
            <person name="Peterson S.B."/>
            <person name="Borenstein E."/>
            <person name="Mougous J."/>
        </authorList>
    </citation>
    <scope>NUCLEOTIDE SEQUENCE [LARGE SCALE GENOMIC DNA]</scope>
    <source>
        <strain evidence="3">3725 D1 iv</strain>
        <plasmid evidence="3">unnamed1</plasmid>
    </source>
</reference>
<keyword evidence="2" id="KW-0614">Plasmid</keyword>
<dbReference type="PROSITE" id="PS51257">
    <property type="entry name" value="PROKAR_LIPOPROTEIN"/>
    <property type="match status" value="1"/>
</dbReference>
<organism evidence="2 3">
    <name type="scientific">Bacteroides ovatus</name>
    <dbReference type="NCBI Taxonomy" id="28116"/>
    <lineage>
        <taxon>Bacteria</taxon>
        <taxon>Pseudomonadati</taxon>
        <taxon>Bacteroidota</taxon>
        <taxon>Bacteroidia</taxon>
        <taxon>Bacteroidales</taxon>
        <taxon>Bacteroidaceae</taxon>
        <taxon>Bacteroides</taxon>
    </lineage>
</organism>
<dbReference type="EMBL" id="CP041396">
    <property type="protein sequence ID" value="QDM12824.1"/>
    <property type="molecule type" value="Genomic_DNA"/>
</dbReference>
<evidence type="ECO:0008006" key="4">
    <source>
        <dbReference type="Google" id="ProtNLM"/>
    </source>
</evidence>